<evidence type="ECO:0000256" key="3">
    <source>
        <dbReference type="ARBA" id="ARBA00022692"/>
    </source>
</evidence>
<sequence length="215" mass="24144">MLLSRTLLLSKIIFILTVLFMSGLFSFAQEDIGINNQDESTLLLDTQSDNELTVTPSQSIGFVGFLQAFLSLLFVLGLIYITIFFLKKFSGKQGSESSQIQILETQTLKSGALISIVDIAGKIFILGVGDNITPIAEITDKESIDTLRLSQSHKTTTQPERFMTLLQSRFKKSEPIAESSTRETQAPIHNKDFLKTYTDRLHQSKEPFQEDTRNE</sequence>
<dbReference type="RefSeq" id="WP_167703441.1">
    <property type="nucleotide sequence ID" value="NZ_CP118168.1"/>
</dbReference>
<dbReference type="GO" id="GO:0016020">
    <property type="term" value="C:membrane"/>
    <property type="evidence" value="ECO:0007669"/>
    <property type="project" value="InterPro"/>
</dbReference>
<dbReference type="Proteomes" id="UP000752013">
    <property type="component" value="Unassembled WGS sequence"/>
</dbReference>
<dbReference type="EMBL" id="JAATLK010000001">
    <property type="protein sequence ID" value="NIZ47007.1"/>
    <property type="molecule type" value="Genomic_DNA"/>
</dbReference>
<feature type="transmembrane region" description="Helical" evidence="6">
    <location>
        <begin position="60"/>
        <end position="86"/>
    </location>
</feature>
<keyword evidence="2" id="KW-1003">Cell membrane</keyword>
<comment type="caution">
    <text evidence="7">The sequence shown here is derived from an EMBL/GenBank/DDBJ whole genome shotgun (WGS) entry which is preliminary data.</text>
</comment>
<evidence type="ECO:0000313" key="7">
    <source>
        <dbReference type="EMBL" id="NIZ47007.1"/>
    </source>
</evidence>
<proteinExistence type="predicted"/>
<evidence type="ECO:0000256" key="6">
    <source>
        <dbReference type="SAM" id="Phobius"/>
    </source>
</evidence>
<reference evidence="7" key="1">
    <citation type="submission" date="2020-03" db="EMBL/GenBank/DDBJ databases">
        <title>Spirochaetal bacteria isolated from arthropods constitute a novel genus Entomospira genus novum within the order Spirochaetales.</title>
        <authorList>
            <person name="Grana-Miraglia L."/>
            <person name="Sikutova S."/>
            <person name="Fingerle V."/>
            <person name="Sing A."/>
            <person name="Castillo-Ramirez S."/>
            <person name="Margos G."/>
            <person name="Rudolf I."/>
        </authorList>
    </citation>
    <scope>NUCLEOTIDE SEQUENCE</scope>
    <source>
        <strain evidence="7">BR208</strain>
    </source>
</reference>
<dbReference type="InterPro" id="IPR022781">
    <property type="entry name" value="Flagellar_biosynth_FliO"/>
</dbReference>
<protein>
    <submittedName>
        <fullName evidence="7">FliO/MopB family protein</fullName>
    </submittedName>
</protein>
<evidence type="ECO:0000256" key="4">
    <source>
        <dbReference type="ARBA" id="ARBA00022989"/>
    </source>
</evidence>
<keyword evidence="4 6" id="KW-1133">Transmembrane helix</keyword>
<dbReference type="AlphaFoldDB" id="A0A968GDD8"/>
<keyword evidence="8" id="KW-1185">Reference proteome</keyword>
<gene>
    <name evidence="7" type="ORF">HCT46_03650</name>
</gene>
<name>A0A968GDD8_9SPIO</name>
<accession>A0A968GDD8</accession>
<keyword evidence="5 6" id="KW-0472">Membrane</keyword>
<evidence type="ECO:0000256" key="1">
    <source>
        <dbReference type="ARBA" id="ARBA00004236"/>
    </source>
</evidence>
<dbReference type="Pfam" id="PF04347">
    <property type="entry name" value="FliO"/>
    <property type="match status" value="1"/>
</dbReference>
<evidence type="ECO:0000256" key="2">
    <source>
        <dbReference type="ARBA" id="ARBA00022475"/>
    </source>
</evidence>
<dbReference type="GO" id="GO:0044781">
    <property type="term" value="P:bacterial-type flagellum organization"/>
    <property type="evidence" value="ECO:0007669"/>
    <property type="project" value="InterPro"/>
</dbReference>
<comment type="subcellular location">
    <subcellularLocation>
        <location evidence="1">Cell membrane</location>
    </subcellularLocation>
</comment>
<evidence type="ECO:0000256" key="5">
    <source>
        <dbReference type="ARBA" id="ARBA00023136"/>
    </source>
</evidence>
<evidence type="ECO:0000313" key="8">
    <source>
        <dbReference type="Proteomes" id="UP000752013"/>
    </source>
</evidence>
<feature type="transmembrane region" description="Helical" evidence="6">
    <location>
        <begin position="7"/>
        <end position="28"/>
    </location>
</feature>
<organism evidence="7 8">
    <name type="scientific">Entomospira nematocerorum</name>
    <dbReference type="NCBI Taxonomy" id="2719987"/>
    <lineage>
        <taxon>Bacteria</taxon>
        <taxon>Pseudomonadati</taxon>
        <taxon>Spirochaetota</taxon>
        <taxon>Spirochaetia</taxon>
        <taxon>Spirochaetales</taxon>
        <taxon>Spirochaetaceae</taxon>
        <taxon>Entomospira</taxon>
    </lineage>
</organism>
<keyword evidence="3 6" id="KW-0812">Transmembrane</keyword>